<name>A0ABT4BC12_9ACTN</name>
<keyword evidence="2" id="KW-1185">Reference proteome</keyword>
<proteinExistence type="predicted"/>
<dbReference type="CDD" id="cd02440">
    <property type="entry name" value="AdoMet_MTases"/>
    <property type="match status" value="1"/>
</dbReference>
<dbReference type="EC" id="2.1.1.-" evidence="1"/>
<dbReference type="PIRSF" id="PIRSF017393">
    <property type="entry name" value="MTase_SAV2177"/>
    <property type="match status" value="1"/>
</dbReference>
<evidence type="ECO:0000313" key="1">
    <source>
        <dbReference type="EMBL" id="MCY1144053.1"/>
    </source>
</evidence>
<dbReference type="SUPFAM" id="SSF53335">
    <property type="entry name" value="S-adenosyl-L-methionine-dependent methyltransferases"/>
    <property type="match status" value="1"/>
</dbReference>
<dbReference type="GO" id="GO:0008168">
    <property type="term" value="F:methyltransferase activity"/>
    <property type="evidence" value="ECO:0007669"/>
    <property type="project" value="UniProtKB-KW"/>
</dbReference>
<comment type="caution">
    <text evidence="1">The sequence shown here is derived from an EMBL/GenBank/DDBJ whole genome shotgun (WGS) entry which is preliminary data.</text>
</comment>
<sequence>MTDHPPLDPTEPNPARRYAYWLGGKDHFAADRASGDLIAETLPTIRYAAIANREFLRRATTFLASQQGITQFLDIGCGLPTDENTHQIAQRFTPGARTVYVDNDPLVAVHGRALLERPHPSAITTFVEADLRQPAAILDNKRLQATFNLQEPVGLLLVAVLHFLDDNDHPHALVRQLLDALAPGSWLVISHGSQDLLVPKVAAAAAGVIAKSGVPTTLRSRDEIGDFFTGLELAPPGLVPVQRWRARTRGDIAPDTAVGIYGGAARKP</sequence>
<reference evidence="1" key="1">
    <citation type="submission" date="2022-11" db="EMBL/GenBank/DDBJ databases">
        <authorList>
            <person name="Somphong A."/>
            <person name="Phongsopitanun W."/>
        </authorList>
    </citation>
    <scope>NUCLEOTIDE SEQUENCE</scope>
    <source>
        <strain evidence="1">Pm04-4</strain>
    </source>
</reference>
<evidence type="ECO:0000313" key="2">
    <source>
        <dbReference type="Proteomes" id="UP001151002"/>
    </source>
</evidence>
<accession>A0ABT4BC12</accession>
<keyword evidence="1" id="KW-0489">Methyltransferase</keyword>
<dbReference type="RefSeq" id="WP_267568611.1">
    <property type="nucleotide sequence ID" value="NZ_JAPNTZ010000018.1"/>
</dbReference>
<dbReference type="Pfam" id="PF04672">
    <property type="entry name" value="Methyltransf_19"/>
    <property type="match status" value="1"/>
</dbReference>
<dbReference type="InterPro" id="IPR006764">
    <property type="entry name" value="SAM_dep_MeTrfase_SAV2177_type"/>
</dbReference>
<dbReference type="GO" id="GO:0032259">
    <property type="term" value="P:methylation"/>
    <property type="evidence" value="ECO:0007669"/>
    <property type="project" value="UniProtKB-KW"/>
</dbReference>
<organism evidence="1 2">
    <name type="scientific">Paractinoplanes pyxinae</name>
    <dbReference type="NCBI Taxonomy" id="2997416"/>
    <lineage>
        <taxon>Bacteria</taxon>
        <taxon>Bacillati</taxon>
        <taxon>Actinomycetota</taxon>
        <taxon>Actinomycetes</taxon>
        <taxon>Micromonosporales</taxon>
        <taxon>Micromonosporaceae</taxon>
        <taxon>Paractinoplanes</taxon>
    </lineage>
</organism>
<dbReference type="Gene3D" id="3.40.50.150">
    <property type="entry name" value="Vaccinia Virus protein VP39"/>
    <property type="match status" value="1"/>
</dbReference>
<keyword evidence="1" id="KW-0808">Transferase</keyword>
<dbReference type="Proteomes" id="UP001151002">
    <property type="component" value="Unassembled WGS sequence"/>
</dbReference>
<protein>
    <submittedName>
        <fullName evidence="1">SAM-dependent methyltransferase</fullName>
        <ecNumber evidence="1">2.1.1.-</ecNumber>
    </submittedName>
</protein>
<dbReference type="InterPro" id="IPR029063">
    <property type="entry name" value="SAM-dependent_MTases_sf"/>
</dbReference>
<dbReference type="EMBL" id="JAPNTZ010000018">
    <property type="protein sequence ID" value="MCY1144053.1"/>
    <property type="molecule type" value="Genomic_DNA"/>
</dbReference>
<gene>
    <name evidence="1" type="ORF">OWR29_39170</name>
</gene>